<sequence length="92" mass="10378">MFDDDEDDADLDSAVVQAMSSMHLLFALIKVLDLTPEQKGTMLQLFRSMQQVPQDLARKGELPESLLPLLDDFDRNIESLLLPQSFSKLLGK</sequence>
<accession>A0A6P2MRZ0</accession>
<gene>
    <name evidence="1" type="ORF">BLA13014_03837</name>
</gene>
<dbReference type="AlphaFoldDB" id="A0A6P2MRZ0"/>
<dbReference type="EMBL" id="CABVQC010000025">
    <property type="protein sequence ID" value="VWB83206.1"/>
    <property type="molecule type" value="Genomic_DNA"/>
</dbReference>
<evidence type="ECO:0000313" key="1">
    <source>
        <dbReference type="EMBL" id="VWB83206.1"/>
    </source>
</evidence>
<reference evidence="1 2" key="1">
    <citation type="submission" date="2019-09" db="EMBL/GenBank/DDBJ databases">
        <authorList>
            <person name="Depoorter E."/>
        </authorList>
    </citation>
    <scope>NUCLEOTIDE SEQUENCE [LARGE SCALE GENOMIC DNA]</scope>
    <source>
        <strain evidence="1">LMG 13014</strain>
    </source>
</reference>
<dbReference type="Proteomes" id="UP000494261">
    <property type="component" value="Unassembled WGS sequence"/>
</dbReference>
<evidence type="ECO:0000313" key="2">
    <source>
        <dbReference type="Proteomes" id="UP000494261"/>
    </source>
</evidence>
<proteinExistence type="predicted"/>
<name>A0A6P2MRZ0_9BURK</name>
<dbReference type="RefSeq" id="WP_175023634.1">
    <property type="nucleotide sequence ID" value="NZ_CABVQC010000025.1"/>
</dbReference>
<organism evidence="1 2">
    <name type="scientific">Burkholderia aenigmatica</name>
    <dbReference type="NCBI Taxonomy" id="2015348"/>
    <lineage>
        <taxon>Bacteria</taxon>
        <taxon>Pseudomonadati</taxon>
        <taxon>Pseudomonadota</taxon>
        <taxon>Betaproteobacteria</taxon>
        <taxon>Burkholderiales</taxon>
        <taxon>Burkholderiaceae</taxon>
        <taxon>Burkholderia</taxon>
        <taxon>Burkholderia cepacia complex</taxon>
    </lineage>
</organism>
<protein>
    <submittedName>
        <fullName evidence="1">Uncharacterized protein</fullName>
    </submittedName>
</protein>